<evidence type="ECO:0000256" key="1">
    <source>
        <dbReference type="ARBA" id="ARBA00004127"/>
    </source>
</evidence>
<dbReference type="InterPro" id="IPR011701">
    <property type="entry name" value="MFS"/>
</dbReference>
<organism evidence="8 9">
    <name type="scientific">Roseimicrobium gellanilyticum</name>
    <dbReference type="NCBI Taxonomy" id="748857"/>
    <lineage>
        <taxon>Bacteria</taxon>
        <taxon>Pseudomonadati</taxon>
        <taxon>Verrucomicrobiota</taxon>
        <taxon>Verrucomicrobiia</taxon>
        <taxon>Verrucomicrobiales</taxon>
        <taxon>Verrucomicrobiaceae</taxon>
        <taxon>Roseimicrobium</taxon>
    </lineage>
</organism>
<gene>
    <name evidence="8" type="ORF">DES53_12046</name>
</gene>
<comment type="subcellular location">
    <subcellularLocation>
        <location evidence="1">Endomembrane system</location>
        <topology evidence="1">Multi-pass membrane protein</topology>
    </subcellularLocation>
</comment>
<keyword evidence="3" id="KW-0813">Transport</keyword>
<feature type="transmembrane region" description="Helical" evidence="7">
    <location>
        <begin position="111"/>
        <end position="134"/>
    </location>
</feature>
<feature type="transmembrane region" description="Helical" evidence="7">
    <location>
        <begin position="17"/>
        <end position="34"/>
    </location>
</feature>
<comment type="similarity">
    <text evidence="2">Belongs to the major facilitator superfamily.</text>
</comment>
<feature type="transmembrane region" description="Helical" evidence="7">
    <location>
        <begin position="175"/>
        <end position="193"/>
    </location>
</feature>
<dbReference type="GO" id="GO:0016020">
    <property type="term" value="C:membrane"/>
    <property type="evidence" value="ECO:0007669"/>
    <property type="project" value="TreeGrafter"/>
</dbReference>
<protein>
    <submittedName>
        <fullName evidence="8">MFS transporter</fullName>
    </submittedName>
</protein>
<feature type="transmembrane region" description="Helical" evidence="7">
    <location>
        <begin position="146"/>
        <end position="169"/>
    </location>
</feature>
<keyword evidence="9" id="KW-1185">Reference proteome</keyword>
<dbReference type="EMBL" id="QNRR01000020">
    <property type="protein sequence ID" value="RBP35677.1"/>
    <property type="molecule type" value="Genomic_DNA"/>
</dbReference>
<feature type="transmembrane region" description="Helical" evidence="7">
    <location>
        <begin position="239"/>
        <end position="258"/>
    </location>
</feature>
<dbReference type="OrthoDB" id="9783757at2"/>
<accession>A0A366H1R7</accession>
<dbReference type="PANTHER" id="PTHR23514">
    <property type="entry name" value="BYPASS OF STOP CODON PROTEIN 6"/>
    <property type="match status" value="1"/>
</dbReference>
<feature type="transmembrane region" description="Helical" evidence="7">
    <location>
        <begin position="54"/>
        <end position="75"/>
    </location>
</feature>
<sequence>MTQAAPALSDEKSHMKLFWACFIALVATSFVFGIRANTLGALQDSLNLSEQQKGAINGAGMWPFALSIIFFSLIIDRIGYKTVAVFAIICHLVSLYFHLQSSTYRDFYWSTLLVSVANGSVESFINPVVATLFAKQKSKWLNILHAGWPAGLALGALVCLLFPNTTLFFDTSWKFRFATCLIPVVVYAILVFPCKFPVQERVAAGVSYRDMLKVFGAVGFFIFFAMFTMAIYQSRTEEINWGVVLAVGGAAALLAGIYTRSLGHWLFLVVLVTIGPLATTELGTDGWMPELLKLGGPAGVDGAMFAAGIFLYTSTIMTVLRFYAGPIVHSFSPIGLLVVSALVAIGGLLFLSVSAGWMIVAAATVYAFGKTFLWSTTLGLTAEQLPKGGALALNGVSAVGVLFLGVLGAPYLGFKQDNDLAKTLSTEHAALYAEVKGPEKPSTFGNVPSLDQAKVTALSAEKKAELEKVQAPSKRGMFVTIAILPTFMLVCYIFLWFYFKAKGGYKPVSISHGEEAEPGF</sequence>
<feature type="transmembrane region" description="Helical" evidence="7">
    <location>
        <begin position="336"/>
        <end position="369"/>
    </location>
</feature>
<dbReference type="PANTHER" id="PTHR23514:SF3">
    <property type="entry name" value="BYPASS OF STOP CODON PROTEIN 6"/>
    <property type="match status" value="1"/>
</dbReference>
<feature type="transmembrane region" description="Helical" evidence="7">
    <location>
        <begin position="303"/>
        <end position="324"/>
    </location>
</feature>
<feature type="transmembrane region" description="Helical" evidence="7">
    <location>
        <begin position="389"/>
        <end position="412"/>
    </location>
</feature>
<evidence type="ECO:0000313" key="9">
    <source>
        <dbReference type="Proteomes" id="UP000253426"/>
    </source>
</evidence>
<dbReference type="SUPFAM" id="SSF103473">
    <property type="entry name" value="MFS general substrate transporter"/>
    <property type="match status" value="2"/>
</dbReference>
<feature type="transmembrane region" description="Helical" evidence="7">
    <location>
        <begin position="265"/>
        <end position="283"/>
    </location>
</feature>
<dbReference type="AlphaFoldDB" id="A0A366H1R7"/>
<evidence type="ECO:0000256" key="5">
    <source>
        <dbReference type="ARBA" id="ARBA00022989"/>
    </source>
</evidence>
<dbReference type="GO" id="GO:0022857">
    <property type="term" value="F:transmembrane transporter activity"/>
    <property type="evidence" value="ECO:0007669"/>
    <property type="project" value="InterPro"/>
</dbReference>
<keyword evidence="4 7" id="KW-0812">Transmembrane</keyword>
<dbReference type="InterPro" id="IPR051788">
    <property type="entry name" value="MFS_Transporter"/>
</dbReference>
<dbReference type="Gene3D" id="1.20.1250.20">
    <property type="entry name" value="MFS general substrate transporter like domains"/>
    <property type="match status" value="1"/>
</dbReference>
<dbReference type="Proteomes" id="UP000253426">
    <property type="component" value="Unassembled WGS sequence"/>
</dbReference>
<dbReference type="RefSeq" id="WP_113962224.1">
    <property type="nucleotide sequence ID" value="NZ_QNRR01000020.1"/>
</dbReference>
<feature type="transmembrane region" description="Helical" evidence="7">
    <location>
        <begin position="478"/>
        <end position="499"/>
    </location>
</feature>
<evidence type="ECO:0000256" key="2">
    <source>
        <dbReference type="ARBA" id="ARBA00008335"/>
    </source>
</evidence>
<keyword evidence="5 7" id="KW-1133">Transmembrane helix</keyword>
<dbReference type="InterPro" id="IPR036259">
    <property type="entry name" value="MFS_trans_sf"/>
</dbReference>
<reference evidence="8 9" key="1">
    <citation type="submission" date="2018-06" db="EMBL/GenBank/DDBJ databases">
        <title>Genomic Encyclopedia of Type Strains, Phase IV (KMG-IV): sequencing the most valuable type-strain genomes for metagenomic binning, comparative biology and taxonomic classification.</title>
        <authorList>
            <person name="Goeker M."/>
        </authorList>
    </citation>
    <scope>NUCLEOTIDE SEQUENCE [LARGE SCALE GENOMIC DNA]</scope>
    <source>
        <strain evidence="8 9">DSM 25532</strain>
    </source>
</reference>
<evidence type="ECO:0000256" key="6">
    <source>
        <dbReference type="ARBA" id="ARBA00023136"/>
    </source>
</evidence>
<evidence type="ECO:0000256" key="3">
    <source>
        <dbReference type="ARBA" id="ARBA00022448"/>
    </source>
</evidence>
<evidence type="ECO:0000256" key="7">
    <source>
        <dbReference type="SAM" id="Phobius"/>
    </source>
</evidence>
<keyword evidence="6 7" id="KW-0472">Membrane</keyword>
<dbReference type="GO" id="GO:0012505">
    <property type="term" value="C:endomembrane system"/>
    <property type="evidence" value="ECO:0007669"/>
    <property type="project" value="UniProtKB-SubCell"/>
</dbReference>
<dbReference type="Pfam" id="PF07690">
    <property type="entry name" value="MFS_1"/>
    <property type="match status" value="1"/>
</dbReference>
<feature type="transmembrane region" description="Helical" evidence="7">
    <location>
        <begin position="82"/>
        <end position="99"/>
    </location>
</feature>
<evidence type="ECO:0000313" key="8">
    <source>
        <dbReference type="EMBL" id="RBP35677.1"/>
    </source>
</evidence>
<name>A0A366H1R7_9BACT</name>
<comment type="caution">
    <text evidence="8">The sequence shown here is derived from an EMBL/GenBank/DDBJ whole genome shotgun (WGS) entry which is preliminary data.</text>
</comment>
<proteinExistence type="inferred from homology"/>
<feature type="transmembrane region" description="Helical" evidence="7">
    <location>
        <begin position="214"/>
        <end position="233"/>
    </location>
</feature>
<evidence type="ECO:0000256" key="4">
    <source>
        <dbReference type="ARBA" id="ARBA00022692"/>
    </source>
</evidence>